<dbReference type="PROSITE" id="PS51257">
    <property type="entry name" value="PROKAR_LIPOPROTEIN"/>
    <property type="match status" value="1"/>
</dbReference>
<name>A0ABX7WVP7_9GAMM</name>
<feature type="signal peptide" evidence="2">
    <location>
        <begin position="1"/>
        <end position="26"/>
    </location>
</feature>
<keyword evidence="5" id="KW-1185">Reference proteome</keyword>
<dbReference type="Proteomes" id="UP000672039">
    <property type="component" value="Chromosome"/>
</dbReference>
<keyword evidence="2" id="KW-0732">Signal</keyword>
<accession>A0ABX7WVP7</accession>
<dbReference type="Gene3D" id="2.60.40.10">
    <property type="entry name" value="Immunoglobulins"/>
    <property type="match status" value="1"/>
</dbReference>
<proteinExistence type="predicted"/>
<reference evidence="4 5" key="1">
    <citation type="submission" date="2021-04" db="EMBL/GenBank/DDBJ databases">
        <title>Genomics, taxonomy and metabolism of representatives of sulfur bacteria of the genus Thiothrix: Thiothrix fructosivorans QT, Thiothrix unzii A1T and three new species, Thiothrix subterranea sp. nov., Thiothrix litoralis sp. nov. and 'Candidatus Thiothrix anitrata' sp. nov.</title>
        <authorList>
            <person name="Ravin N.V."/>
            <person name="Smolyakov D."/>
            <person name="Rudenko T.S."/>
            <person name="Mardanov A.V."/>
            <person name="Beletsky A.V."/>
            <person name="Markov N.D."/>
            <person name="Fomenkov A.I."/>
            <person name="Roberts R.J."/>
            <person name="Karnachuk O.V."/>
            <person name="Novikov A."/>
            <person name="Grabovich M.Y."/>
        </authorList>
    </citation>
    <scope>NUCLEOTIDE SEQUENCE [LARGE SCALE GENOMIC DNA]</scope>
    <source>
        <strain evidence="4 5">AS</strain>
    </source>
</reference>
<dbReference type="InterPro" id="IPR013783">
    <property type="entry name" value="Ig-like_fold"/>
</dbReference>
<feature type="region of interest" description="Disordered" evidence="1">
    <location>
        <begin position="26"/>
        <end position="49"/>
    </location>
</feature>
<dbReference type="RefSeq" id="WP_210224112.1">
    <property type="nucleotide sequence ID" value="NZ_CP072801.1"/>
</dbReference>
<dbReference type="Pfam" id="PF14240">
    <property type="entry name" value="YHYH"/>
    <property type="match status" value="1"/>
</dbReference>
<sequence>MNIQYRKTLLSLALIAGLQGCGGSSSTVTTTTSTTGSNTAPVASAGVDQNVTPGTTVSLNASGSSDADGNSLTYYWSAVTVPANSAAVLDSMTTVNPTFTADVAGSYTFQVAVSDGTETTTDQVVITATTNTTTTGTTSTNGVACDYSYSGFNASSSVNATSTSAWTCTGTTRELAANGIPDHAVGTFPNPGNPNTISEQTVTASYTLTPTKTDVATTRGGPAGPQGHILNGIKIDAGTGGSCTDYGTSCAGGDNSGAWSLEALGQTSFDFGADENNAHVQPDGTYHYHGMPEGFITLKGGNSSKMTQIGWAADGFPIYARYGYSDPTNASSAIKKVSGSYQLVTSVSDTRPSVDIYSLGTFKQDWQYVAGSGDLDECNGRFGVTPEFPNGIYHYYATDSYPYFQRCVKGAVASAGAPPAGGPPQ</sequence>
<evidence type="ECO:0000256" key="2">
    <source>
        <dbReference type="SAM" id="SignalP"/>
    </source>
</evidence>
<evidence type="ECO:0000313" key="5">
    <source>
        <dbReference type="Proteomes" id="UP000672039"/>
    </source>
</evidence>
<dbReference type="InterPro" id="IPR035986">
    <property type="entry name" value="PKD_dom_sf"/>
</dbReference>
<protein>
    <submittedName>
        <fullName evidence="4">YHYH protein</fullName>
    </submittedName>
</protein>
<evidence type="ECO:0000313" key="4">
    <source>
        <dbReference type="EMBL" id="QTR47876.1"/>
    </source>
</evidence>
<feature type="chain" id="PRO_5046838048" evidence="2">
    <location>
        <begin position="27"/>
        <end position="425"/>
    </location>
</feature>
<dbReference type="InterPro" id="IPR025924">
    <property type="entry name" value="YHYH_dom"/>
</dbReference>
<dbReference type="EMBL" id="CP072801">
    <property type="protein sequence ID" value="QTR47876.1"/>
    <property type="molecule type" value="Genomic_DNA"/>
</dbReference>
<evidence type="ECO:0000259" key="3">
    <source>
        <dbReference type="Pfam" id="PF14240"/>
    </source>
</evidence>
<dbReference type="SUPFAM" id="SSF49299">
    <property type="entry name" value="PKD domain"/>
    <property type="match status" value="1"/>
</dbReference>
<dbReference type="Pfam" id="PF22352">
    <property type="entry name" value="K319L-like_PKD"/>
    <property type="match status" value="1"/>
</dbReference>
<feature type="compositionally biased region" description="Low complexity" evidence="1">
    <location>
        <begin position="26"/>
        <end position="39"/>
    </location>
</feature>
<evidence type="ECO:0000256" key="1">
    <source>
        <dbReference type="SAM" id="MobiDB-lite"/>
    </source>
</evidence>
<organism evidence="4 5">
    <name type="scientific">Thiothrix litoralis</name>
    <dbReference type="NCBI Taxonomy" id="2891210"/>
    <lineage>
        <taxon>Bacteria</taxon>
        <taxon>Pseudomonadati</taxon>
        <taxon>Pseudomonadota</taxon>
        <taxon>Gammaproteobacteria</taxon>
        <taxon>Thiotrichales</taxon>
        <taxon>Thiotrichaceae</taxon>
        <taxon>Thiothrix</taxon>
    </lineage>
</organism>
<gene>
    <name evidence="4" type="ORF">J9253_08150</name>
</gene>
<feature type="domain" description="YHYH" evidence="3">
    <location>
        <begin position="206"/>
        <end position="410"/>
    </location>
</feature>